<keyword evidence="1" id="KW-0812">Transmembrane</keyword>
<dbReference type="EMBL" id="JAHRIP010067470">
    <property type="protein sequence ID" value="MEQ2307600.1"/>
    <property type="molecule type" value="Genomic_DNA"/>
</dbReference>
<proteinExistence type="predicted"/>
<dbReference type="Proteomes" id="UP001469553">
    <property type="component" value="Unassembled WGS sequence"/>
</dbReference>
<evidence type="ECO:0000313" key="2">
    <source>
        <dbReference type="EMBL" id="MEQ2307600.1"/>
    </source>
</evidence>
<name>A0ABV0ZN92_9TELE</name>
<comment type="caution">
    <text evidence="2">The sequence shown here is derived from an EMBL/GenBank/DDBJ whole genome shotgun (WGS) entry which is preliminary data.</text>
</comment>
<protein>
    <submittedName>
        <fullName evidence="2">Uncharacterized protein</fullName>
    </submittedName>
</protein>
<keyword evidence="3" id="KW-1185">Reference proteome</keyword>
<evidence type="ECO:0000313" key="3">
    <source>
        <dbReference type="Proteomes" id="UP001469553"/>
    </source>
</evidence>
<evidence type="ECO:0000256" key="1">
    <source>
        <dbReference type="SAM" id="Phobius"/>
    </source>
</evidence>
<keyword evidence="1" id="KW-0472">Membrane</keyword>
<gene>
    <name evidence="2" type="ORF">AMECASPLE_019949</name>
</gene>
<reference evidence="2 3" key="1">
    <citation type="submission" date="2021-06" db="EMBL/GenBank/DDBJ databases">
        <authorList>
            <person name="Palmer J.M."/>
        </authorList>
    </citation>
    <scope>NUCLEOTIDE SEQUENCE [LARGE SCALE GENOMIC DNA]</scope>
    <source>
        <strain evidence="2 3">AS_MEX2019</strain>
        <tissue evidence="2">Muscle</tissue>
    </source>
</reference>
<organism evidence="2 3">
    <name type="scientific">Ameca splendens</name>
    <dbReference type="NCBI Taxonomy" id="208324"/>
    <lineage>
        <taxon>Eukaryota</taxon>
        <taxon>Metazoa</taxon>
        <taxon>Chordata</taxon>
        <taxon>Craniata</taxon>
        <taxon>Vertebrata</taxon>
        <taxon>Euteleostomi</taxon>
        <taxon>Actinopterygii</taxon>
        <taxon>Neopterygii</taxon>
        <taxon>Teleostei</taxon>
        <taxon>Neoteleostei</taxon>
        <taxon>Acanthomorphata</taxon>
        <taxon>Ovalentaria</taxon>
        <taxon>Atherinomorphae</taxon>
        <taxon>Cyprinodontiformes</taxon>
        <taxon>Goodeidae</taxon>
        <taxon>Ameca</taxon>
    </lineage>
</organism>
<sequence length="123" mass="13527">MFSCYLTVLPPHLRELVICPLYCLGSLVTSCLIFLLFRSSPSSLVHTSFPSIFKLSVFLCSPLVPTDINPGIIPGCFLVPVLTTQAYHAAPSLVPARWSYINLTHPDRRNHTPKPSSTIFGGL</sequence>
<feature type="transmembrane region" description="Helical" evidence="1">
    <location>
        <begin position="15"/>
        <end position="37"/>
    </location>
</feature>
<keyword evidence="1" id="KW-1133">Transmembrane helix</keyword>
<accession>A0ABV0ZN92</accession>